<evidence type="ECO:0000256" key="2">
    <source>
        <dbReference type="ARBA" id="ARBA00009749"/>
    </source>
</evidence>
<keyword evidence="3" id="KW-0813">Transport</keyword>
<evidence type="ECO:0000313" key="10">
    <source>
        <dbReference type="EMBL" id="HAN28051.1"/>
    </source>
</evidence>
<feature type="non-terminal residue" evidence="10">
    <location>
        <position position="1"/>
    </location>
</feature>
<evidence type="ECO:0000259" key="9">
    <source>
        <dbReference type="Pfam" id="PF01769"/>
    </source>
</evidence>
<dbReference type="GO" id="GO:0016020">
    <property type="term" value="C:membrane"/>
    <property type="evidence" value="ECO:0007669"/>
    <property type="project" value="UniProtKB-SubCell"/>
</dbReference>
<keyword evidence="7 8" id="KW-0472">Membrane</keyword>
<evidence type="ECO:0000256" key="1">
    <source>
        <dbReference type="ARBA" id="ARBA00004141"/>
    </source>
</evidence>
<evidence type="ECO:0000256" key="7">
    <source>
        <dbReference type="ARBA" id="ARBA00023136"/>
    </source>
</evidence>
<feature type="transmembrane region" description="Helical" evidence="8">
    <location>
        <begin position="28"/>
        <end position="55"/>
    </location>
</feature>
<protein>
    <submittedName>
        <fullName evidence="10">Magnesium transporter</fullName>
    </submittedName>
</protein>
<evidence type="ECO:0000313" key="11">
    <source>
        <dbReference type="Proteomes" id="UP000259273"/>
    </source>
</evidence>
<evidence type="ECO:0000256" key="4">
    <source>
        <dbReference type="ARBA" id="ARBA00022692"/>
    </source>
</evidence>
<proteinExistence type="inferred from homology"/>
<gene>
    <name evidence="10" type="ORF">DCP75_10110</name>
</gene>
<accession>A0A3C1KN62</accession>
<keyword evidence="6 8" id="KW-1133">Transmembrane helix</keyword>
<comment type="caution">
    <text evidence="10">The sequence shown here is derived from an EMBL/GenBank/DDBJ whole genome shotgun (WGS) entry which is preliminary data.</text>
</comment>
<name>A0A3C1KN62_9GAMM</name>
<dbReference type="InterPro" id="IPR036739">
    <property type="entry name" value="SLC41_membr_dom_sf"/>
</dbReference>
<dbReference type="Proteomes" id="UP000259273">
    <property type="component" value="Unassembled WGS sequence"/>
</dbReference>
<organism evidence="10 11">
    <name type="scientific">Haliea salexigens</name>
    <dbReference type="NCBI Taxonomy" id="287487"/>
    <lineage>
        <taxon>Bacteria</taxon>
        <taxon>Pseudomonadati</taxon>
        <taxon>Pseudomonadota</taxon>
        <taxon>Gammaproteobacteria</taxon>
        <taxon>Cellvibrionales</taxon>
        <taxon>Halieaceae</taxon>
        <taxon>Haliea</taxon>
    </lineage>
</organism>
<dbReference type="PANTHER" id="PTHR41394">
    <property type="entry name" value="MAGNESIUM TRANSPORTER MGTE"/>
    <property type="match status" value="1"/>
</dbReference>
<dbReference type="AlphaFoldDB" id="A0A3C1KN62"/>
<dbReference type="SUPFAM" id="SSF161093">
    <property type="entry name" value="MgtE membrane domain-like"/>
    <property type="match status" value="1"/>
</dbReference>
<evidence type="ECO:0000256" key="3">
    <source>
        <dbReference type="ARBA" id="ARBA00022448"/>
    </source>
</evidence>
<dbReference type="GO" id="GO:0008324">
    <property type="term" value="F:monoatomic cation transmembrane transporter activity"/>
    <property type="evidence" value="ECO:0007669"/>
    <property type="project" value="InterPro"/>
</dbReference>
<dbReference type="PANTHER" id="PTHR41394:SF5">
    <property type="entry name" value="SLC41A_MGTE INTEGRAL MEMBRANE DOMAIN-CONTAINING PROTEIN"/>
    <property type="match status" value="1"/>
</dbReference>
<dbReference type="Pfam" id="PF01769">
    <property type="entry name" value="MgtE"/>
    <property type="match status" value="1"/>
</dbReference>
<evidence type="ECO:0000256" key="6">
    <source>
        <dbReference type="ARBA" id="ARBA00022989"/>
    </source>
</evidence>
<dbReference type="EMBL" id="DMND01000135">
    <property type="protein sequence ID" value="HAN28051.1"/>
    <property type="molecule type" value="Genomic_DNA"/>
</dbReference>
<comment type="subcellular location">
    <subcellularLocation>
        <location evidence="1">Membrane</location>
        <topology evidence="1">Multi-pass membrane protein</topology>
    </subcellularLocation>
</comment>
<keyword evidence="4 8" id="KW-0812">Transmembrane</keyword>
<comment type="similarity">
    <text evidence="2">Belongs to the SLC41A transporter family.</text>
</comment>
<sequence length="91" mass="9276">MNGLCVGVVAAAAMWVYAASTGTEHPALLALVILVAMVGACVGSGIFGVVVPLTLRRFGADPAMASSIFLTTFTDVLGMGLMLFLATLLVM</sequence>
<evidence type="ECO:0000256" key="5">
    <source>
        <dbReference type="ARBA" id="ARBA00022842"/>
    </source>
</evidence>
<keyword evidence="5" id="KW-0460">Magnesium</keyword>
<dbReference type="Gene3D" id="1.10.357.20">
    <property type="entry name" value="SLC41 divalent cation transporters, integral membrane domain"/>
    <property type="match status" value="1"/>
</dbReference>
<feature type="transmembrane region" description="Helical" evidence="8">
    <location>
        <begin position="67"/>
        <end position="90"/>
    </location>
</feature>
<reference evidence="10 11" key="1">
    <citation type="journal article" date="2018" name="Nat. Biotechnol.">
        <title>A standardized bacterial taxonomy based on genome phylogeny substantially revises the tree of life.</title>
        <authorList>
            <person name="Parks D.H."/>
            <person name="Chuvochina M."/>
            <person name="Waite D.W."/>
            <person name="Rinke C."/>
            <person name="Skarshewski A."/>
            <person name="Chaumeil P.A."/>
            <person name="Hugenholtz P."/>
        </authorList>
    </citation>
    <scope>NUCLEOTIDE SEQUENCE [LARGE SCALE GENOMIC DNA]</scope>
    <source>
        <strain evidence="10">UBA9158</strain>
    </source>
</reference>
<evidence type="ECO:0000256" key="8">
    <source>
        <dbReference type="SAM" id="Phobius"/>
    </source>
</evidence>
<dbReference type="InterPro" id="IPR006667">
    <property type="entry name" value="SLC41_membr_dom"/>
</dbReference>
<feature type="domain" description="SLC41A/MgtE integral membrane" evidence="9">
    <location>
        <begin position="1"/>
        <end position="84"/>
    </location>
</feature>